<dbReference type="Gene3D" id="3.30.300.320">
    <property type="match status" value="1"/>
</dbReference>
<evidence type="ECO:0008006" key="3">
    <source>
        <dbReference type="Google" id="ProtNLM"/>
    </source>
</evidence>
<evidence type="ECO:0000313" key="2">
    <source>
        <dbReference type="Proteomes" id="UP001054902"/>
    </source>
</evidence>
<protein>
    <recommendedName>
        <fullName evidence="3">LNR domain-containing protein</fullName>
    </recommendedName>
</protein>
<dbReference type="AlphaFoldDB" id="A0AAD3CID0"/>
<comment type="caution">
    <text evidence="1">The sequence shown here is derived from an EMBL/GenBank/DDBJ whole genome shotgun (WGS) entry which is preliminary data.</text>
</comment>
<proteinExistence type="predicted"/>
<accession>A0AAD3CID0</accession>
<keyword evidence="2" id="KW-1185">Reference proteome</keyword>
<sequence>MGNKICDGSDYNTKECGWDGGDCLDKDKELWKQFPKCVKGVDPLLIGNGKCDNGGNENTEECGWDGGECFAFNLEYPNCNSRFAFKISNGICEDAMRRVGFMNSQKVEPAPKIFAISSSFGRKVFGNYPLYDSTQPTICIPVQ</sequence>
<dbReference type="EMBL" id="BLLK01000022">
    <property type="protein sequence ID" value="GFH46418.1"/>
    <property type="molecule type" value="Genomic_DNA"/>
</dbReference>
<name>A0AAD3CID0_9STRA</name>
<organism evidence="1 2">
    <name type="scientific">Chaetoceros tenuissimus</name>
    <dbReference type="NCBI Taxonomy" id="426638"/>
    <lineage>
        <taxon>Eukaryota</taxon>
        <taxon>Sar</taxon>
        <taxon>Stramenopiles</taxon>
        <taxon>Ochrophyta</taxon>
        <taxon>Bacillariophyta</taxon>
        <taxon>Coscinodiscophyceae</taxon>
        <taxon>Chaetocerotophycidae</taxon>
        <taxon>Chaetocerotales</taxon>
        <taxon>Chaetocerotaceae</taxon>
        <taxon>Chaetoceros</taxon>
    </lineage>
</organism>
<evidence type="ECO:0000313" key="1">
    <source>
        <dbReference type="EMBL" id="GFH46418.1"/>
    </source>
</evidence>
<dbReference type="Proteomes" id="UP001054902">
    <property type="component" value="Unassembled WGS sequence"/>
</dbReference>
<reference evidence="1 2" key="1">
    <citation type="journal article" date="2021" name="Sci. Rep.">
        <title>The genome of the diatom Chaetoceros tenuissimus carries an ancient integrated fragment of an extant virus.</title>
        <authorList>
            <person name="Hongo Y."/>
            <person name="Kimura K."/>
            <person name="Takaki Y."/>
            <person name="Yoshida Y."/>
            <person name="Baba S."/>
            <person name="Kobayashi G."/>
            <person name="Nagasaki K."/>
            <person name="Hano T."/>
            <person name="Tomaru Y."/>
        </authorList>
    </citation>
    <scope>NUCLEOTIDE SEQUENCE [LARGE SCALE GENOMIC DNA]</scope>
    <source>
        <strain evidence="1 2">NIES-3715</strain>
    </source>
</reference>
<gene>
    <name evidence="1" type="ORF">CTEN210_02892</name>
</gene>